<evidence type="ECO:0000313" key="3">
    <source>
        <dbReference type="Proteomes" id="UP000018888"/>
    </source>
</evidence>
<reference evidence="2 3" key="2">
    <citation type="journal article" date="2018" name="New Phytol.">
        <title>High intraspecific genome diversity in the model arbuscular mycorrhizal symbiont Rhizophagus irregularis.</title>
        <authorList>
            <person name="Chen E.C.H."/>
            <person name="Morin E."/>
            <person name="Beaudet D."/>
            <person name="Noel J."/>
            <person name="Yildirir G."/>
            <person name="Ndikumana S."/>
            <person name="Charron P."/>
            <person name="St-Onge C."/>
            <person name="Giorgi J."/>
            <person name="Kruger M."/>
            <person name="Marton T."/>
            <person name="Ropars J."/>
            <person name="Grigoriev I.V."/>
            <person name="Hainaut M."/>
            <person name="Henrissat B."/>
            <person name="Roux C."/>
            <person name="Martin F."/>
            <person name="Corradi N."/>
        </authorList>
    </citation>
    <scope>NUCLEOTIDE SEQUENCE [LARGE SCALE GENOMIC DNA]</scope>
    <source>
        <strain evidence="2 3">DAOM 197198</strain>
    </source>
</reference>
<sequence length="57" mass="6685">MAFLRIGTVIGIVTGFHMIYLILVNILIPSLSYYANVKYCSFEIHYNTKIVMIYYFL</sequence>
<feature type="transmembrane region" description="Helical" evidence="1">
    <location>
        <begin position="6"/>
        <end position="28"/>
    </location>
</feature>
<accession>A0A2P4PKU7</accession>
<keyword evidence="1" id="KW-0812">Transmembrane</keyword>
<dbReference type="Proteomes" id="UP000018888">
    <property type="component" value="Unassembled WGS sequence"/>
</dbReference>
<protein>
    <submittedName>
        <fullName evidence="2">Uncharacterized protein</fullName>
    </submittedName>
</protein>
<evidence type="ECO:0000313" key="2">
    <source>
        <dbReference type="EMBL" id="POG65977.1"/>
    </source>
</evidence>
<organism evidence="2 3">
    <name type="scientific">Rhizophagus irregularis (strain DAOM 181602 / DAOM 197198 / MUCL 43194)</name>
    <name type="common">Arbuscular mycorrhizal fungus</name>
    <name type="synonym">Glomus intraradices</name>
    <dbReference type="NCBI Taxonomy" id="747089"/>
    <lineage>
        <taxon>Eukaryota</taxon>
        <taxon>Fungi</taxon>
        <taxon>Fungi incertae sedis</taxon>
        <taxon>Mucoromycota</taxon>
        <taxon>Glomeromycotina</taxon>
        <taxon>Glomeromycetes</taxon>
        <taxon>Glomerales</taxon>
        <taxon>Glomeraceae</taxon>
        <taxon>Rhizophagus</taxon>
    </lineage>
</organism>
<name>A0A2P4PKU7_RHIID</name>
<comment type="caution">
    <text evidence="2">The sequence shown here is derived from an EMBL/GenBank/DDBJ whole genome shotgun (WGS) entry which is preliminary data.</text>
</comment>
<keyword evidence="1" id="KW-0472">Membrane</keyword>
<evidence type="ECO:0000256" key="1">
    <source>
        <dbReference type="SAM" id="Phobius"/>
    </source>
</evidence>
<keyword evidence="1" id="KW-1133">Transmembrane helix</keyword>
<gene>
    <name evidence="2" type="ORF">GLOIN_2v1661803</name>
</gene>
<reference evidence="2 3" key="1">
    <citation type="journal article" date="2013" name="Proc. Natl. Acad. Sci. U.S.A.">
        <title>Genome of an arbuscular mycorrhizal fungus provides insight into the oldest plant symbiosis.</title>
        <authorList>
            <person name="Tisserant E."/>
            <person name="Malbreil M."/>
            <person name="Kuo A."/>
            <person name="Kohler A."/>
            <person name="Symeonidi A."/>
            <person name="Balestrini R."/>
            <person name="Charron P."/>
            <person name="Duensing N."/>
            <person name="Frei Dit Frey N."/>
            <person name="Gianinazzi-Pearson V."/>
            <person name="Gilbert L.B."/>
            <person name="Handa Y."/>
            <person name="Herr J.R."/>
            <person name="Hijri M."/>
            <person name="Koul R."/>
            <person name="Kawaguchi M."/>
            <person name="Krajinski F."/>
            <person name="Lammers P.J."/>
            <person name="Masclaux F.G."/>
            <person name="Murat C."/>
            <person name="Morin E."/>
            <person name="Ndikumana S."/>
            <person name="Pagni M."/>
            <person name="Petitpierre D."/>
            <person name="Requena N."/>
            <person name="Rosikiewicz P."/>
            <person name="Riley R."/>
            <person name="Saito K."/>
            <person name="San Clemente H."/>
            <person name="Shapiro H."/>
            <person name="van Tuinen D."/>
            <person name="Becard G."/>
            <person name="Bonfante P."/>
            <person name="Paszkowski U."/>
            <person name="Shachar-Hill Y.Y."/>
            <person name="Tuskan G.A."/>
            <person name="Young P.W."/>
            <person name="Sanders I.R."/>
            <person name="Henrissat B."/>
            <person name="Rensing S.A."/>
            <person name="Grigoriev I.V."/>
            <person name="Corradi N."/>
            <person name="Roux C."/>
            <person name="Martin F."/>
        </authorList>
    </citation>
    <scope>NUCLEOTIDE SEQUENCE [LARGE SCALE GENOMIC DNA]</scope>
    <source>
        <strain evidence="2 3">DAOM 197198</strain>
    </source>
</reference>
<dbReference type="EMBL" id="AUPC02000202">
    <property type="protein sequence ID" value="POG65977.1"/>
    <property type="molecule type" value="Genomic_DNA"/>
</dbReference>
<dbReference type="AlphaFoldDB" id="A0A2P4PKU7"/>
<proteinExistence type="predicted"/>
<keyword evidence="3" id="KW-1185">Reference proteome</keyword>